<dbReference type="PROSITE" id="PS00409">
    <property type="entry name" value="PROKAR_NTER_METHYL"/>
    <property type="match status" value="1"/>
</dbReference>
<evidence type="ECO:0000313" key="2">
    <source>
        <dbReference type="EMBL" id="MQA36567.1"/>
    </source>
</evidence>
<dbReference type="InterPro" id="IPR045584">
    <property type="entry name" value="Pilin-like"/>
</dbReference>
<dbReference type="Pfam" id="PF07963">
    <property type="entry name" value="N_methyl"/>
    <property type="match status" value="1"/>
</dbReference>
<dbReference type="Proteomes" id="UP000440498">
    <property type="component" value="Unassembled WGS sequence"/>
</dbReference>
<gene>
    <name evidence="2" type="ORF">GEV02_00275</name>
</gene>
<organism evidence="2 3">
    <name type="scientific">Rugamonas aquatica</name>
    <dbReference type="NCBI Taxonomy" id="2743357"/>
    <lineage>
        <taxon>Bacteria</taxon>
        <taxon>Pseudomonadati</taxon>
        <taxon>Pseudomonadota</taxon>
        <taxon>Betaproteobacteria</taxon>
        <taxon>Burkholderiales</taxon>
        <taxon>Oxalobacteraceae</taxon>
        <taxon>Telluria group</taxon>
        <taxon>Rugamonas</taxon>
    </lineage>
</organism>
<sequence>MFQLTPPPRHSMRGLTLLELLLALTIFAFMLAIGIPNASSWLLSNRTRGASEFYADGFSMARRQAVMHNSFSRISLTPNVNTGQMDWQVDICFVSPLTQCGAAEPGWSTVNVAAANDPEGVAGYKSVYRAADALPSSEVLLPSTLPEGSSQVYYTPVGWVDTRFAQRMTSLRLNPASQYASDVPAVALVITLAGMASKCDPHAPANDTRACPP</sequence>
<evidence type="ECO:0000313" key="3">
    <source>
        <dbReference type="Proteomes" id="UP000440498"/>
    </source>
</evidence>
<keyword evidence="1" id="KW-0472">Membrane</keyword>
<dbReference type="AlphaFoldDB" id="A0A6A7MTW5"/>
<comment type="caution">
    <text evidence="2">The sequence shown here is derived from an EMBL/GenBank/DDBJ whole genome shotgun (WGS) entry which is preliminary data.</text>
</comment>
<name>A0A6A7MTW5_9BURK</name>
<dbReference type="SUPFAM" id="SSF54523">
    <property type="entry name" value="Pili subunits"/>
    <property type="match status" value="1"/>
</dbReference>
<protein>
    <submittedName>
        <fullName evidence="2">Prepilin-type N-terminal cleavage/methylation domain-containing protein</fullName>
    </submittedName>
</protein>
<keyword evidence="1" id="KW-1133">Transmembrane helix</keyword>
<keyword evidence="3" id="KW-1185">Reference proteome</keyword>
<feature type="transmembrane region" description="Helical" evidence="1">
    <location>
        <begin position="20"/>
        <end position="43"/>
    </location>
</feature>
<dbReference type="RefSeq" id="WP_152835978.1">
    <property type="nucleotide sequence ID" value="NZ_WHUG01000001.1"/>
</dbReference>
<accession>A0A6A7MTW5</accession>
<reference evidence="2 3" key="1">
    <citation type="submission" date="2019-10" db="EMBL/GenBank/DDBJ databases">
        <title>Two novel species isolated from a subtropical stream in China.</title>
        <authorList>
            <person name="Lu H."/>
        </authorList>
    </citation>
    <scope>NUCLEOTIDE SEQUENCE [LARGE SCALE GENOMIC DNA]</scope>
    <source>
        <strain evidence="2 3">FT29W</strain>
    </source>
</reference>
<evidence type="ECO:0000256" key="1">
    <source>
        <dbReference type="SAM" id="Phobius"/>
    </source>
</evidence>
<dbReference type="NCBIfam" id="TIGR02532">
    <property type="entry name" value="IV_pilin_GFxxxE"/>
    <property type="match status" value="1"/>
</dbReference>
<proteinExistence type="predicted"/>
<dbReference type="EMBL" id="WHUG01000001">
    <property type="protein sequence ID" value="MQA36567.1"/>
    <property type="molecule type" value="Genomic_DNA"/>
</dbReference>
<dbReference type="InterPro" id="IPR012902">
    <property type="entry name" value="N_methyl_site"/>
</dbReference>
<keyword evidence="1" id="KW-0812">Transmembrane</keyword>